<dbReference type="Pfam" id="PF05258">
    <property type="entry name" value="DciA"/>
    <property type="match status" value="1"/>
</dbReference>
<protein>
    <submittedName>
        <fullName evidence="1">DUF721 domain-containing protein</fullName>
    </submittedName>
</protein>
<gene>
    <name evidence="1" type="ORF">IQ260_18395</name>
</gene>
<keyword evidence="2" id="KW-1185">Reference proteome</keyword>
<evidence type="ECO:0000313" key="1">
    <source>
        <dbReference type="EMBL" id="MBE9068618.1"/>
    </source>
</evidence>
<proteinExistence type="predicted"/>
<comment type="caution">
    <text evidence="1">The sequence shown here is derived from an EMBL/GenBank/DDBJ whole genome shotgun (WGS) entry which is preliminary data.</text>
</comment>
<accession>A0A929FBE2</accession>
<sequence>MGFSGLRSLMTDLETDPGWQARRQFRQVGEYWPKAVGYGVARQTKPVSIQRHVLYVTVANASWAQTLTLERRRILHKLNRLLAMPLEDIRFSSAQWHSRPIRRQQPVTDWVKAHPSYIGGDVIEDTVAVETPQAQTTTPEDAYARWTKIKKKQQKFQKICPECQCFCPPGELSRWEMCALCIAKSWQ</sequence>
<dbReference type="PANTHER" id="PTHR36456:SF1">
    <property type="entry name" value="UPF0232 PROTEIN SCO3875"/>
    <property type="match status" value="1"/>
</dbReference>
<dbReference type="EMBL" id="JADEXP010000185">
    <property type="protein sequence ID" value="MBE9068618.1"/>
    <property type="molecule type" value="Genomic_DNA"/>
</dbReference>
<dbReference type="Proteomes" id="UP000615026">
    <property type="component" value="Unassembled WGS sequence"/>
</dbReference>
<evidence type="ECO:0000313" key="2">
    <source>
        <dbReference type="Proteomes" id="UP000615026"/>
    </source>
</evidence>
<dbReference type="InterPro" id="IPR007922">
    <property type="entry name" value="DciA-like"/>
</dbReference>
<dbReference type="RefSeq" id="WP_193994557.1">
    <property type="nucleotide sequence ID" value="NZ_JADEXP010000185.1"/>
</dbReference>
<name>A0A929FBE2_LEPEC</name>
<dbReference type="AlphaFoldDB" id="A0A929FBE2"/>
<dbReference type="PANTHER" id="PTHR36456">
    <property type="entry name" value="UPF0232 PROTEIN SCO3875"/>
    <property type="match status" value="1"/>
</dbReference>
<reference evidence="1" key="1">
    <citation type="submission" date="2020-10" db="EMBL/GenBank/DDBJ databases">
        <authorList>
            <person name="Castelo-Branco R."/>
            <person name="Eusebio N."/>
            <person name="Adriana R."/>
            <person name="Vieira A."/>
            <person name="Brugerolle De Fraissinette N."/>
            <person name="Rezende De Castro R."/>
            <person name="Schneider M.P."/>
            <person name="Vasconcelos V."/>
            <person name="Leao P.N."/>
        </authorList>
    </citation>
    <scope>NUCLEOTIDE SEQUENCE</scope>
    <source>
        <strain evidence="1">LEGE 11479</strain>
    </source>
</reference>
<organism evidence="1 2">
    <name type="scientific">Leptolyngbya cf. ectocarpi LEGE 11479</name>
    <dbReference type="NCBI Taxonomy" id="1828722"/>
    <lineage>
        <taxon>Bacteria</taxon>
        <taxon>Bacillati</taxon>
        <taxon>Cyanobacteriota</taxon>
        <taxon>Cyanophyceae</taxon>
        <taxon>Leptolyngbyales</taxon>
        <taxon>Leptolyngbyaceae</taxon>
        <taxon>Leptolyngbya group</taxon>
        <taxon>Leptolyngbya</taxon>
    </lineage>
</organism>